<dbReference type="PROSITE" id="PS51186">
    <property type="entry name" value="GNAT"/>
    <property type="match status" value="1"/>
</dbReference>
<dbReference type="Pfam" id="PF00583">
    <property type="entry name" value="Acetyltransf_1"/>
    <property type="match status" value="1"/>
</dbReference>
<accession>A0A838ZM44</accession>
<dbReference type="EMBL" id="JACDZE010000001">
    <property type="protein sequence ID" value="MBA5628646.1"/>
    <property type="molecule type" value="Genomic_DNA"/>
</dbReference>
<keyword evidence="5" id="KW-1185">Reference proteome</keyword>
<dbReference type="PANTHER" id="PTHR43877:SF2">
    <property type="entry name" value="AMINOALKYLPHOSPHONATE N-ACETYLTRANSFERASE-RELATED"/>
    <property type="match status" value="1"/>
</dbReference>
<name>A0A838ZM44_9FLAO</name>
<dbReference type="GO" id="GO:0016747">
    <property type="term" value="F:acyltransferase activity, transferring groups other than amino-acyl groups"/>
    <property type="evidence" value="ECO:0007669"/>
    <property type="project" value="InterPro"/>
</dbReference>
<feature type="domain" description="N-acetyltransferase" evidence="3">
    <location>
        <begin position="1"/>
        <end position="151"/>
    </location>
</feature>
<evidence type="ECO:0000313" key="5">
    <source>
        <dbReference type="Proteomes" id="UP000552241"/>
    </source>
</evidence>
<comment type="caution">
    <text evidence="4">The sequence shown here is derived from an EMBL/GenBank/DDBJ whole genome shotgun (WGS) entry which is preliminary data.</text>
</comment>
<evidence type="ECO:0000256" key="2">
    <source>
        <dbReference type="ARBA" id="ARBA00023315"/>
    </source>
</evidence>
<keyword evidence="1 4" id="KW-0808">Transferase</keyword>
<dbReference type="InterPro" id="IPR016181">
    <property type="entry name" value="Acyl_CoA_acyltransferase"/>
</dbReference>
<evidence type="ECO:0000259" key="3">
    <source>
        <dbReference type="PROSITE" id="PS51186"/>
    </source>
</evidence>
<keyword evidence="2" id="KW-0012">Acyltransferase</keyword>
<dbReference type="PANTHER" id="PTHR43877">
    <property type="entry name" value="AMINOALKYLPHOSPHONATE N-ACETYLTRANSFERASE-RELATED-RELATED"/>
    <property type="match status" value="1"/>
</dbReference>
<dbReference type="AlphaFoldDB" id="A0A838ZM44"/>
<dbReference type="InterPro" id="IPR050832">
    <property type="entry name" value="Bact_Acetyltransf"/>
</dbReference>
<protein>
    <submittedName>
        <fullName evidence="4">GNAT family N-acetyltransferase</fullName>
    </submittedName>
</protein>
<dbReference type="Proteomes" id="UP000552241">
    <property type="component" value="Unassembled WGS sequence"/>
</dbReference>
<dbReference type="RefSeq" id="WP_182042236.1">
    <property type="nucleotide sequence ID" value="NZ_JACDZE010000001.1"/>
</dbReference>
<reference evidence="4 5" key="1">
    <citation type="submission" date="2020-07" db="EMBL/GenBank/DDBJ databases">
        <title>Moheibacter lacus sp. nov., a member of the family Flavobacteriaceae isolated from freshwater lake sediment.</title>
        <authorList>
            <person name="Liu Y."/>
        </authorList>
    </citation>
    <scope>NUCLEOTIDE SEQUENCE [LARGE SCALE GENOMIC DNA]</scope>
    <source>
        <strain evidence="4 5">BDHS18</strain>
    </source>
</reference>
<proteinExistence type="predicted"/>
<evidence type="ECO:0000313" key="4">
    <source>
        <dbReference type="EMBL" id="MBA5628646.1"/>
    </source>
</evidence>
<sequence length="151" mass="17219">MNFFQIKRTTSENPDFVRLVAELDAYLAIRNGENNDFFVQFNQIEKLHHVVLVYENDRVVGCGACKEVETGVVEIKRMFVPLAFRGKGIASLVLKELEIWAKELGYVKSILETGKDMVDAVGLYTKSQYQIIPNYGPYKDVESSVCFEKVL</sequence>
<evidence type="ECO:0000256" key="1">
    <source>
        <dbReference type="ARBA" id="ARBA00022679"/>
    </source>
</evidence>
<dbReference type="InterPro" id="IPR000182">
    <property type="entry name" value="GNAT_dom"/>
</dbReference>
<dbReference type="Gene3D" id="3.40.630.30">
    <property type="match status" value="1"/>
</dbReference>
<organism evidence="4 5">
    <name type="scientific">Moheibacter lacus</name>
    <dbReference type="NCBI Taxonomy" id="2745851"/>
    <lineage>
        <taxon>Bacteria</taxon>
        <taxon>Pseudomonadati</taxon>
        <taxon>Bacteroidota</taxon>
        <taxon>Flavobacteriia</taxon>
        <taxon>Flavobacteriales</taxon>
        <taxon>Weeksellaceae</taxon>
        <taxon>Moheibacter</taxon>
    </lineage>
</organism>
<gene>
    <name evidence="4" type="ORF">HU137_02545</name>
</gene>
<dbReference type="SUPFAM" id="SSF55729">
    <property type="entry name" value="Acyl-CoA N-acyltransferases (Nat)"/>
    <property type="match status" value="1"/>
</dbReference>
<dbReference type="CDD" id="cd04301">
    <property type="entry name" value="NAT_SF"/>
    <property type="match status" value="1"/>
</dbReference>